<dbReference type="AlphaFoldDB" id="A0A1H1BET4"/>
<keyword evidence="3" id="KW-0804">Transcription</keyword>
<dbReference type="OrthoDB" id="3751684at2"/>
<dbReference type="PANTHER" id="PTHR44688">
    <property type="entry name" value="DNA-BINDING TRANSCRIPTIONAL ACTIVATOR DEVR_DOSR"/>
    <property type="match status" value="1"/>
</dbReference>
<accession>A0A1H1BET4</accession>
<sequence length="860" mass="93634">MKGRERSLAKAQSLIESGLSVDVVGSRGSGRTAFMGALAKRLDENEWTVHEVRGVASLKQNPFAALALSGTVELAAARRMDNLIEEVGRQLIDRVANDRCAFFVDDWDDLDEASWGVIEFVRRSTGVPIVISRLQGLRARHTPSGLPAATLAPTYVIDMLPLRFEDLEAAMSEYLGGVIEPGTSRRLYTKSGGNVGLALALIDATVREGRLVQIDGDPWTAIGELWSPTLRAVMEMHLESLDPSARDALETIAMVGLADIDTVRTLVDWPTLELLEERAMIAFAQGTRSNYVSVVPPLFTSYFRHDPLSARRIRLTEKILTTLGGASPDFELDEVWSDLNTAGETQDALFAGMLRESLKTRQLVAGYEWEKSPNVHTANAYVEVLAQAGVAVSGATIERVYAETDDRSGDLAARAEYYSRRADWLAYGLGRVDEALEFLDHRSRELASFGRILDARGISILADFRAVPEGFEVVLEVTDDLPVPVQAALLESQLHVLVIDGRLHDANRVYAELRRLDPQGERAAALAIQGMSLLAQGDFESGYRDVTNGLDEARGNLDLHAFRAFAGAVAYANLHSGDMQYQGELLDVVLSTGDFSPIPPGSRTIVLVAASVLAASRGQRDLCLKYVGLLRSEGAAELALPGQSPAWGEAQLEVLDGKLKSAARILWNSSLALRDRGAIFAAQLGMLASLEMHPTEARLAEAIALIEQRPDIVVHASHIRYLIAATRGDARAVLDAAHELEAHQRIGLAMAAYGRAVDLSTDHPDSELREQAAANERRLRMRHSGRVFNTTRFGGLGTTLSKREREVATLAANGLSNQEIAARLVVSVRTVDSHMYRIMRKLGVSSRESLAAKVGSGSLL</sequence>
<dbReference type="CDD" id="cd06170">
    <property type="entry name" value="LuxR_C_like"/>
    <property type="match status" value="1"/>
</dbReference>
<evidence type="ECO:0000259" key="4">
    <source>
        <dbReference type="PROSITE" id="PS50043"/>
    </source>
</evidence>
<dbReference type="Pfam" id="PF00196">
    <property type="entry name" value="GerE"/>
    <property type="match status" value="1"/>
</dbReference>
<dbReference type="InterPro" id="IPR016032">
    <property type="entry name" value="Sig_transdc_resp-reg_C-effctor"/>
</dbReference>
<keyword evidence="1" id="KW-0805">Transcription regulation</keyword>
<dbReference type="PROSITE" id="PS00622">
    <property type="entry name" value="HTH_LUXR_1"/>
    <property type="match status" value="1"/>
</dbReference>
<dbReference type="STRING" id="1079994.SAMN04488565_2768"/>
<evidence type="ECO:0000256" key="2">
    <source>
        <dbReference type="ARBA" id="ARBA00023125"/>
    </source>
</evidence>
<dbReference type="PANTHER" id="PTHR44688:SF16">
    <property type="entry name" value="DNA-BINDING TRANSCRIPTIONAL ACTIVATOR DEVR_DOSR"/>
    <property type="match status" value="1"/>
</dbReference>
<keyword evidence="2 5" id="KW-0238">DNA-binding</keyword>
<dbReference type="InterPro" id="IPR036388">
    <property type="entry name" value="WH-like_DNA-bd_sf"/>
</dbReference>
<gene>
    <name evidence="5" type="ORF">SAMN04488565_2768</name>
</gene>
<dbReference type="InterPro" id="IPR000792">
    <property type="entry name" value="Tscrpt_reg_LuxR_C"/>
</dbReference>
<proteinExistence type="predicted"/>
<dbReference type="GO" id="GO:0006355">
    <property type="term" value="P:regulation of DNA-templated transcription"/>
    <property type="evidence" value="ECO:0007669"/>
    <property type="project" value="InterPro"/>
</dbReference>
<evidence type="ECO:0000313" key="6">
    <source>
        <dbReference type="Proteomes" id="UP000182690"/>
    </source>
</evidence>
<feature type="domain" description="HTH luxR-type" evidence="4">
    <location>
        <begin position="793"/>
        <end position="858"/>
    </location>
</feature>
<dbReference type="SMART" id="SM00421">
    <property type="entry name" value="HTH_LUXR"/>
    <property type="match status" value="1"/>
</dbReference>
<reference evidence="5 6" key="1">
    <citation type="submission" date="2016-10" db="EMBL/GenBank/DDBJ databases">
        <authorList>
            <person name="de Groot N.N."/>
        </authorList>
    </citation>
    <scope>NUCLEOTIDE SEQUENCE [LARGE SCALE GENOMIC DNA]</scope>
    <source>
        <strain evidence="5 6">DSM 22788</strain>
    </source>
</reference>
<protein>
    <submittedName>
        <fullName evidence="5">DNA-binding response regulator, NarL/FixJ family, contains REC and HTH domains</fullName>
    </submittedName>
</protein>
<evidence type="ECO:0000313" key="5">
    <source>
        <dbReference type="EMBL" id="SDQ50290.1"/>
    </source>
</evidence>
<dbReference type="Gene3D" id="1.10.10.10">
    <property type="entry name" value="Winged helix-like DNA-binding domain superfamily/Winged helix DNA-binding domain"/>
    <property type="match status" value="1"/>
</dbReference>
<organism evidence="5 6">
    <name type="scientific">Leucobacter chromiiresistens</name>
    <dbReference type="NCBI Taxonomy" id="1079994"/>
    <lineage>
        <taxon>Bacteria</taxon>
        <taxon>Bacillati</taxon>
        <taxon>Actinomycetota</taxon>
        <taxon>Actinomycetes</taxon>
        <taxon>Micrococcales</taxon>
        <taxon>Microbacteriaceae</taxon>
        <taxon>Leucobacter</taxon>
    </lineage>
</organism>
<name>A0A1H1BET4_9MICO</name>
<dbReference type="SUPFAM" id="SSF52540">
    <property type="entry name" value="P-loop containing nucleoside triphosphate hydrolases"/>
    <property type="match status" value="1"/>
</dbReference>
<dbReference type="GO" id="GO:0003677">
    <property type="term" value="F:DNA binding"/>
    <property type="evidence" value="ECO:0007669"/>
    <property type="project" value="UniProtKB-KW"/>
</dbReference>
<dbReference type="RefSeq" id="WP_010156363.1">
    <property type="nucleotide sequence ID" value="NZ_FNKB01000002.1"/>
</dbReference>
<dbReference type="InterPro" id="IPR027417">
    <property type="entry name" value="P-loop_NTPase"/>
</dbReference>
<evidence type="ECO:0000256" key="1">
    <source>
        <dbReference type="ARBA" id="ARBA00023015"/>
    </source>
</evidence>
<dbReference type="eggNOG" id="COG2197">
    <property type="taxonomic scope" value="Bacteria"/>
</dbReference>
<dbReference type="Proteomes" id="UP000182690">
    <property type="component" value="Unassembled WGS sequence"/>
</dbReference>
<dbReference type="PRINTS" id="PR00038">
    <property type="entry name" value="HTHLUXR"/>
</dbReference>
<dbReference type="SUPFAM" id="SSF46894">
    <property type="entry name" value="C-terminal effector domain of the bipartite response regulators"/>
    <property type="match status" value="1"/>
</dbReference>
<dbReference type="PROSITE" id="PS50043">
    <property type="entry name" value="HTH_LUXR_2"/>
    <property type="match status" value="1"/>
</dbReference>
<evidence type="ECO:0000256" key="3">
    <source>
        <dbReference type="ARBA" id="ARBA00023163"/>
    </source>
</evidence>
<dbReference type="EMBL" id="FNKB01000002">
    <property type="protein sequence ID" value="SDQ50290.1"/>
    <property type="molecule type" value="Genomic_DNA"/>
</dbReference>